<evidence type="ECO:0000256" key="2">
    <source>
        <dbReference type="ARBA" id="ARBA00022676"/>
    </source>
</evidence>
<reference evidence="5 6" key="1">
    <citation type="submission" date="2022-08" db="EMBL/GenBank/DDBJ databases">
        <title>Paenibacillus endoradicis sp. nov., Paenibacillus radicibacter sp. nov and Paenibacillus pararadicis sp. nov., three cold-adapted plant growth-promoting bacteria isolated from root of Larix gmelinii in Great Khingan.</title>
        <authorList>
            <person name="Xue H."/>
        </authorList>
    </citation>
    <scope>NUCLEOTIDE SEQUENCE [LARGE SCALE GENOMIC DNA]</scope>
    <source>
        <strain evidence="5 6">N5-1-1-5</strain>
    </source>
</reference>
<dbReference type="Proteomes" id="UP001300012">
    <property type="component" value="Unassembled WGS sequence"/>
</dbReference>
<proteinExistence type="inferred from homology"/>
<dbReference type="Gene3D" id="3.90.550.10">
    <property type="entry name" value="Spore Coat Polysaccharide Biosynthesis Protein SpsA, Chain A"/>
    <property type="match status" value="1"/>
</dbReference>
<dbReference type="PANTHER" id="PTHR43685">
    <property type="entry name" value="GLYCOSYLTRANSFERASE"/>
    <property type="match status" value="1"/>
</dbReference>
<dbReference type="RefSeq" id="WP_258217614.1">
    <property type="nucleotide sequence ID" value="NZ_JANQBD010000036.1"/>
</dbReference>
<gene>
    <name evidence="5" type="ORF">NV381_33290</name>
</gene>
<dbReference type="SUPFAM" id="SSF53448">
    <property type="entry name" value="Nucleotide-diphospho-sugar transferases"/>
    <property type="match status" value="1"/>
</dbReference>
<dbReference type="PANTHER" id="PTHR43685:SF5">
    <property type="entry name" value="GLYCOSYLTRANSFERASE EPSE-RELATED"/>
    <property type="match status" value="1"/>
</dbReference>
<evidence type="ECO:0000256" key="3">
    <source>
        <dbReference type="ARBA" id="ARBA00022679"/>
    </source>
</evidence>
<dbReference type="InterPro" id="IPR050834">
    <property type="entry name" value="Glycosyltransf_2"/>
</dbReference>
<keyword evidence="2" id="KW-0328">Glycosyltransferase</keyword>
<comment type="caution">
    <text evidence="5">The sequence shown here is derived from an EMBL/GenBank/DDBJ whole genome shotgun (WGS) entry which is preliminary data.</text>
</comment>
<dbReference type="EMBL" id="JANQBD010000036">
    <property type="protein sequence ID" value="MCR8636074.1"/>
    <property type="molecule type" value="Genomic_DNA"/>
</dbReference>
<evidence type="ECO:0000259" key="4">
    <source>
        <dbReference type="Pfam" id="PF00535"/>
    </source>
</evidence>
<keyword evidence="3" id="KW-0808">Transferase</keyword>
<evidence type="ECO:0000313" key="6">
    <source>
        <dbReference type="Proteomes" id="UP001300012"/>
    </source>
</evidence>
<dbReference type="InterPro" id="IPR001173">
    <property type="entry name" value="Glyco_trans_2-like"/>
</dbReference>
<organism evidence="5 6">
    <name type="scientific">Paenibacillus radicis</name>
    <name type="common">ex Xue et al. 2023</name>
    <dbReference type="NCBI Taxonomy" id="2972489"/>
    <lineage>
        <taxon>Bacteria</taxon>
        <taxon>Bacillati</taxon>
        <taxon>Bacillota</taxon>
        <taxon>Bacilli</taxon>
        <taxon>Bacillales</taxon>
        <taxon>Paenibacillaceae</taxon>
        <taxon>Paenibacillus</taxon>
    </lineage>
</organism>
<sequence>MKAEVTVVIPSYNPARYLIEALDSVFLQTYKGWKIIIVDDASTDHSLSLVEEYIDNKRVKLVQNEVNMGQSECMNIGLTLTTTPYLIQLDADDWLYPNALEILMAEAENVSEKVGLISGNINVIMENEQGEAVNSFLMKNRSFSDPYDYLQANVSQWPRFYRTSALRAIGGWPTDDPYNGRFMEDKRVLTRLIEKFRFHWIDVPLYYHRRHGANQTHLFEVYQHITEWNIRDALVRWGDVYEPEFGINNDGWIYLANLREK</sequence>
<evidence type="ECO:0000313" key="5">
    <source>
        <dbReference type="EMBL" id="MCR8636074.1"/>
    </source>
</evidence>
<keyword evidence="6" id="KW-1185">Reference proteome</keyword>
<feature type="domain" description="Glycosyltransferase 2-like" evidence="4">
    <location>
        <begin position="6"/>
        <end position="109"/>
    </location>
</feature>
<dbReference type="Pfam" id="PF00535">
    <property type="entry name" value="Glycos_transf_2"/>
    <property type="match status" value="1"/>
</dbReference>
<protein>
    <submittedName>
        <fullName evidence="5">Glycosyltransferase family 2 protein</fullName>
    </submittedName>
</protein>
<dbReference type="InterPro" id="IPR029044">
    <property type="entry name" value="Nucleotide-diphossugar_trans"/>
</dbReference>
<accession>A0ABT1YUE0</accession>
<comment type="similarity">
    <text evidence="1">Belongs to the glycosyltransferase 2 family.</text>
</comment>
<dbReference type="CDD" id="cd00761">
    <property type="entry name" value="Glyco_tranf_GTA_type"/>
    <property type="match status" value="1"/>
</dbReference>
<evidence type="ECO:0000256" key="1">
    <source>
        <dbReference type="ARBA" id="ARBA00006739"/>
    </source>
</evidence>
<name>A0ABT1YUE0_9BACL</name>